<dbReference type="AlphaFoldDB" id="A0AAW2GDS9"/>
<dbReference type="Proteomes" id="UP001430953">
    <property type="component" value="Unassembled WGS sequence"/>
</dbReference>
<sequence length="88" mass="10500">MRPRRRPTAFTARKIATSSARWISASSEDQRNVRCENHKITFIEKHQNIKRIFRQINLIHIRLGSAESRYLLADKLIELELRMLGRER</sequence>
<dbReference type="EMBL" id="JADYXP020000005">
    <property type="protein sequence ID" value="KAL0124231.1"/>
    <property type="molecule type" value="Genomic_DNA"/>
</dbReference>
<name>A0AAW2GDS9_9HYME</name>
<gene>
    <name evidence="1" type="ORF">PUN28_006226</name>
</gene>
<reference evidence="1 2" key="1">
    <citation type="submission" date="2023-03" db="EMBL/GenBank/DDBJ databases">
        <title>High recombination rates correlate with genetic variation in Cardiocondyla obscurior ants.</title>
        <authorList>
            <person name="Errbii M."/>
        </authorList>
    </citation>
    <scope>NUCLEOTIDE SEQUENCE [LARGE SCALE GENOMIC DNA]</scope>
    <source>
        <strain evidence="1">Alpha-2009</strain>
        <tissue evidence="1">Whole body</tissue>
    </source>
</reference>
<accession>A0AAW2GDS9</accession>
<evidence type="ECO:0000313" key="1">
    <source>
        <dbReference type="EMBL" id="KAL0124231.1"/>
    </source>
</evidence>
<keyword evidence="2" id="KW-1185">Reference proteome</keyword>
<organism evidence="1 2">
    <name type="scientific">Cardiocondyla obscurior</name>
    <dbReference type="NCBI Taxonomy" id="286306"/>
    <lineage>
        <taxon>Eukaryota</taxon>
        <taxon>Metazoa</taxon>
        <taxon>Ecdysozoa</taxon>
        <taxon>Arthropoda</taxon>
        <taxon>Hexapoda</taxon>
        <taxon>Insecta</taxon>
        <taxon>Pterygota</taxon>
        <taxon>Neoptera</taxon>
        <taxon>Endopterygota</taxon>
        <taxon>Hymenoptera</taxon>
        <taxon>Apocrita</taxon>
        <taxon>Aculeata</taxon>
        <taxon>Formicoidea</taxon>
        <taxon>Formicidae</taxon>
        <taxon>Myrmicinae</taxon>
        <taxon>Cardiocondyla</taxon>
    </lineage>
</organism>
<proteinExistence type="predicted"/>
<evidence type="ECO:0000313" key="2">
    <source>
        <dbReference type="Proteomes" id="UP001430953"/>
    </source>
</evidence>
<protein>
    <submittedName>
        <fullName evidence="1">Uncharacterized protein</fullName>
    </submittedName>
</protein>
<comment type="caution">
    <text evidence="1">The sequence shown here is derived from an EMBL/GenBank/DDBJ whole genome shotgun (WGS) entry which is preliminary data.</text>
</comment>